<sequence>MLLHIQSIKENKDEYQYNFYRDPLNVLRIKLPDDIKLFADFIEDIATEQELDEYVEDIEKVLNGSCEDFEIQLNAANVFIKKDVTTVENIFRVEGPYENTIETKQFLEMLLIWRKKIPEIF</sequence>
<dbReference type="KEGG" id="bcoa:BF29_1342"/>
<dbReference type="GeneID" id="29812321"/>
<comment type="caution">
    <text evidence="1">The sequence shown here is derived from an EMBL/GenBank/DDBJ whole genome shotgun (WGS) entry which is preliminary data.</text>
</comment>
<proteinExistence type="predicted"/>
<name>A0A8B4BXD1_HEYCO</name>
<organism evidence="1 2">
    <name type="scientific">Heyndrickxia coagulans DSM 1 = ATCC 7050</name>
    <dbReference type="NCBI Taxonomy" id="1121088"/>
    <lineage>
        <taxon>Bacteria</taxon>
        <taxon>Bacillati</taxon>
        <taxon>Bacillota</taxon>
        <taxon>Bacilli</taxon>
        <taxon>Bacillales</taxon>
        <taxon>Bacillaceae</taxon>
        <taxon>Heyndrickxia</taxon>
    </lineage>
</organism>
<evidence type="ECO:0000313" key="2">
    <source>
        <dbReference type="Proteomes" id="UP000184029"/>
    </source>
</evidence>
<dbReference type="EMBL" id="FQUB01000044">
    <property type="protein sequence ID" value="SHF48464.1"/>
    <property type="molecule type" value="Genomic_DNA"/>
</dbReference>
<reference evidence="1 2" key="1">
    <citation type="submission" date="2016-11" db="EMBL/GenBank/DDBJ databases">
        <authorList>
            <person name="Varghese N."/>
            <person name="Submissions S."/>
        </authorList>
    </citation>
    <scope>NUCLEOTIDE SEQUENCE [LARGE SCALE GENOMIC DNA]</scope>
    <source>
        <strain evidence="1 2">DSM 1</strain>
    </source>
</reference>
<protein>
    <recommendedName>
        <fullName evidence="3">tRNA-Val4</fullName>
    </recommendedName>
</protein>
<dbReference type="RefSeq" id="WP_306802646.1">
    <property type="nucleotide sequence ID" value="NZ_ALAS01000181.1"/>
</dbReference>
<dbReference type="AlphaFoldDB" id="A0A8B4BXD1"/>
<evidence type="ECO:0008006" key="3">
    <source>
        <dbReference type="Google" id="ProtNLM"/>
    </source>
</evidence>
<evidence type="ECO:0000313" key="1">
    <source>
        <dbReference type="EMBL" id="SHF48464.1"/>
    </source>
</evidence>
<gene>
    <name evidence="1" type="ORF">SAMN02745208_02105</name>
</gene>
<accession>A0A8B4BXD1</accession>
<dbReference type="Proteomes" id="UP000184029">
    <property type="component" value="Unassembled WGS sequence"/>
</dbReference>